<organism evidence="3 4">
    <name type="scientific">Sphaerotilus natans subsp. natans DSM 6575</name>
    <dbReference type="NCBI Taxonomy" id="1286631"/>
    <lineage>
        <taxon>Bacteria</taxon>
        <taxon>Pseudomonadati</taxon>
        <taxon>Pseudomonadota</taxon>
        <taxon>Betaproteobacteria</taxon>
        <taxon>Burkholderiales</taxon>
        <taxon>Sphaerotilaceae</taxon>
        <taxon>Sphaerotilus</taxon>
    </lineage>
</organism>
<dbReference type="STRING" id="34103.SAMN05421778_11042"/>
<accession>A0A059KHC3</accession>
<dbReference type="Proteomes" id="UP000026714">
    <property type="component" value="Unassembled WGS sequence"/>
</dbReference>
<dbReference type="PROSITE" id="PS51257">
    <property type="entry name" value="PROKAR_LIPOPROTEIN"/>
    <property type="match status" value="1"/>
</dbReference>
<dbReference type="RefSeq" id="WP_139330834.1">
    <property type="nucleotide sequence ID" value="NZ_AZRA01000107.1"/>
</dbReference>
<dbReference type="PATRIC" id="fig|1286631.3.peg.3438"/>
<reference evidence="3 4" key="1">
    <citation type="journal article" date="2014" name="FEMS Microbiol. Ecol.">
        <title>Sphaerotilus natans encrusted with nanoball-shaped Fe(III) oxide minerals formed by nitrate-reducing mixotrophic Fe(II) oxidation.</title>
        <authorList>
            <person name="Park S."/>
            <person name="Kim D.H."/>
            <person name="Lee J.H."/>
            <person name="Hur H.G."/>
        </authorList>
    </citation>
    <scope>NUCLEOTIDE SEQUENCE [LARGE SCALE GENOMIC DNA]</scope>
    <source>
        <strain evidence="3 4">DSM 6575</strain>
    </source>
</reference>
<dbReference type="EMBL" id="AZRA01000107">
    <property type="protein sequence ID" value="KDB50877.1"/>
    <property type="molecule type" value="Genomic_DNA"/>
</dbReference>
<keyword evidence="4" id="KW-1185">Reference proteome</keyword>
<feature type="compositionally biased region" description="Polar residues" evidence="1">
    <location>
        <begin position="221"/>
        <end position="236"/>
    </location>
</feature>
<comment type="caution">
    <text evidence="3">The sequence shown here is derived from an EMBL/GenBank/DDBJ whole genome shotgun (WGS) entry which is preliminary data.</text>
</comment>
<name>A0A059KHC3_9BURK</name>
<feature type="region of interest" description="Disordered" evidence="1">
    <location>
        <begin position="221"/>
        <end position="241"/>
    </location>
</feature>
<evidence type="ECO:0008006" key="5">
    <source>
        <dbReference type="Google" id="ProtNLM"/>
    </source>
</evidence>
<feature type="chain" id="PRO_5001575883" description="Carboxypeptidase regulatory-like domain-containing protein" evidence="2">
    <location>
        <begin position="27"/>
        <end position="680"/>
    </location>
</feature>
<proteinExistence type="predicted"/>
<dbReference type="eggNOG" id="ENOG5030K22">
    <property type="taxonomic scope" value="Bacteria"/>
</dbReference>
<evidence type="ECO:0000256" key="2">
    <source>
        <dbReference type="SAM" id="SignalP"/>
    </source>
</evidence>
<feature type="signal peptide" evidence="2">
    <location>
        <begin position="1"/>
        <end position="26"/>
    </location>
</feature>
<keyword evidence="2" id="KW-0732">Signal</keyword>
<evidence type="ECO:0000256" key="1">
    <source>
        <dbReference type="SAM" id="MobiDB-lite"/>
    </source>
</evidence>
<evidence type="ECO:0000313" key="4">
    <source>
        <dbReference type="Proteomes" id="UP000026714"/>
    </source>
</evidence>
<dbReference type="AlphaFoldDB" id="A0A059KHC3"/>
<sequence length="680" mass="69711">MSRILRSGCAVLASAALLGLSGCGGGGGGEESGSTPPVTASPAAVTLSGTVATGAAFEGATLVVTDRSGAEVGRIDAVGADGSYTLTLAAGAQAPFVITATRDELRLVSVHDSARSATVNVTPVTTLIAARLSPSGDPDRLAAEVAAGSARIDTTTLAPRIEEVRTLLMPLLQATGTAGDDLLRGTLQTDGRGHDRLLDSLKITITPDSSGSSNIQVTVRQQTAEDSEPASISFNSASSATPPALPTVAAADLVPDGSSALIADLLARATACYALPLESRVSRTDAAAGPADVQAAACRDLFVDADPAGYLHNGARVGPSGAFGGLFRAGATGLVFSRGSYEFSRVNGDLIVGYTTTATSGSTDTGALVVRRVNETGSGRPVLRVIGNQYAHDGGVAAFHQHRRFLSLAQSGWDYHSVGYTLSVANRTDSGGNPVYDRVVVTSPRGHQLTLRPTSGSSYLVLVKSGGTLTGTNFVRLRSRYAAADAGGHPSERDTSLFFAPTDMEDGELSGLSAHSVWKFEYYLASAPGTIAATQHYKTRARPLSIAELRQRGLATLTEAGQSALAAATLPSNGRLPLPDSGGVTLDWQVPDGALAPTNLKLFGRASASGGSFNDQQNVASTARSGTIGCSAQTASDAHCTVGGDFVPAATADGLHLWARDGDGREFASFYAMYRLATPQ</sequence>
<protein>
    <recommendedName>
        <fullName evidence="5">Carboxypeptidase regulatory-like domain-containing protein</fullName>
    </recommendedName>
</protein>
<evidence type="ECO:0000313" key="3">
    <source>
        <dbReference type="EMBL" id="KDB50877.1"/>
    </source>
</evidence>
<gene>
    <name evidence="3" type="ORF">X805_35210</name>
</gene>